<keyword evidence="4" id="KW-1185">Reference proteome</keyword>
<feature type="transmembrane region" description="Helical" evidence="2">
    <location>
        <begin position="94"/>
        <end position="115"/>
    </location>
</feature>
<dbReference type="EMBL" id="CP066776">
    <property type="protein sequence ID" value="QQL43801.1"/>
    <property type="molecule type" value="Genomic_DNA"/>
</dbReference>
<proteinExistence type="predicted"/>
<dbReference type="Proteomes" id="UP000475117">
    <property type="component" value="Chromosome"/>
</dbReference>
<protein>
    <submittedName>
        <fullName evidence="3">Uncharacterized protein</fullName>
    </submittedName>
</protein>
<dbReference type="RefSeq" id="WP_164361769.1">
    <property type="nucleotide sequence ID" value="NZ_CP066776.1"/>
</dbReference>
<keyword evidence="2" id="KW-0472">Membrane</keyword>
<name>A0A6B3L8N6_9BACT</name>
<reference evidence="3 4" key="1">
    <citation type="submission" date="2020-12" db="EMBL/GenBank/DDBJ databases">
        <title>Sulforoseuscoccus oceanibium gen. nov., sp. nov., a representative of the phylum Verrucomicrobia with special cytoplasmic membrane, and proposal of Sulforoseuscoccusaceae fam. nov.</title>
        <authorList>
            <person name="Xi F."/>
        </authorList>
    </citation>
    <scope>NUCLEOTIDE SEQUENCE [LARGE SCALE GENOMIC DNA]</scope>
    <source>
        <strain evidence="3 4">T37</strain>
    </source>
</reference>
<dbReference type="AlphaFoldDB" id="A0A6B3L8N6"/>
<organism evidence="3 4">
    <name type="scientific">Sulfuriroseicoccus oceanibius</name>
    <dbReference type="NCBI Taxonomy" id="2707525"/>
    <lineage>
        <taxon>Bacteria</taxon>
        <taxon>Pseudomonadati</taxon>
        <taxon>Verrucomicrobiota</taxon>
        <taxon>Verrucomicrobiia</taxon>
        <taxon>Verrucomicrobiales</taxon>
        <taxon>Verrucomicrobiaceae</taxon>
        <taxon>Sulfuriroseicoccus</taxon>
    </lineage>
</organism>
<keyword evidence="2" id="KW-0812">Transmembrane</keyword>
<evidence type="ECO:0000256" key="2">
    <source>
        <dbReference type="SAM" id="Phobius"/>
    </source>
</evidence>
<keyword evidence="2" id="KW-1133">Transmembrane helix</keyword>
<gene>
    <name evidence="3" type="ORF">G3M56_007805</name>
</gene>
<feature type="region of interest" description="Disordered" evidence="1">
    <location>
        <begin position="1"/>
        <end position="84"/>
    </location>
</feature>
<evidence type="ECO:0000313" key="4">
    <source>
        <dbReference type="Proteomes" id="UP000475117"/>
    </source>
</evidence>
<sequence length="266" mass="28700">MTQSSDSESPSRDTIKPQPRGIDRPQTPGIPARPIDAPRSSTQYAPIEPERSKAPLTPQSTTASAHAAPDVNDAEEADDEVAAPRTPWSLREKLTAIVIVAVIVLCGGMLAPGWFAPGTAEPRIIDEPELPLQHGQLTLTAASADWATLDENGKPNWEPSLQLEVAPGSSGVLRVFFYDVNGRQKGDTLNLVVRDGAFTETGNAQLTTRSTAGIDSMLVIKDVQVRGDEFWSVRVMSGPSTRAGIDEFTEMTHLRIPWDIQPAATK</sequence>
<dbReference type="KEGG" id="soa:G3M56_007805"/>
<evidence type="ECO:0000256" key="1">
    <source>
        <dbReference type="SAM" id="MobiDB-lite"/>
    </source>
</evidence>
<evidence type="ECO:0000313" key="3">
    <source>
        <dbReference type="EMBL" id="QQL43801.1"/>
    </source>
</evidence>
<feature type="compositionally biased region" description="Acidic residues" evidence="1">
    <location>
        <begin position="72"/>
        <end position="81"/>
    </location>
</feature>
<accession>A0A6B3L8N6</accession>